<protein>
    <recommendedName>
        <fullName evidence="2">Ubiquitin-like domain-containing protein</fullName>
    </recommendedName>
</protein>
<organism evidence="3 4">
    <name type="scientific">Lodderomyces beijingensis</name>
    <dbReference type="NCBI Taxonomy" id="1775926"/>
    <lineage>
        <taxon>Eukaryota</taxon>
        <taxon>Fungi</taxon>
        <taxon>Dikarya</taxon>
        <taxon>Ascomycota</taxon>
        <taxon>Saccharomycotina</taxon>
        <taxon>Pichiomycetes</taxon>
        <taxon>Debaryomycetaceae</taxon>
        <taxon>Candida/Lodderomyces clade</taxon>
        <taxon>Lodderomyces</taxon>
    </lineage>
</organism>
<evidence type="ECO:0000313" key="4">
    <source>
        <dbReference type="Proteomes" id="UP001497383"/>
    </source>
</evidence>
<evidence type="ECO:0000259" key="2">
    <source>
        <dbReference type="PROSITE" id="PS50053"/>
    </source>
</evidence>
<feature type="compositionally biased region" description="Polar residues" evidence="1">
    <location>
        <begin position="7"/>
        <end position="16"/>
    </location>
</feature>
<evidence type="ECO:0000256" key="1">
    <source>
        <dbReference type="SAM" id="MobiDB-lite"/>
    </source>
</evidence>
<evidence type="ECO:0000313" key="3">
    <source>
        <dbReference type="EMBL" id="CAK9435481.1"/>
    </source>
</evidence>
<dbReference type="RefSeq" id="XP_066827146.1">
    <property type="nucleotide sequence ID" value="XM_066972039.1"/>
</dbReference>
<sequence>MSEPLEGNQSTPQPQDAESEQVLGGGAPDVKPSVDSNGNPVNGDDEKKVSEGAPRHINLKVTDNNTDIFFKIKDTTQLKRLMEAFAKRLGCNVDSLRFMADGVRVEAENTPRDLDLEDGDVIEAHREQIGGASF</sequence>
<dbReference type="InterPro" id="IPR029071">
    <property type="entry name" value="Ubiquitin-like_domsf"/>
</dbReference>
<dbReference type="Pfam" id="PF11976">
    <property type="entry name" value="Rad60-SLD"/>
    <property type="match status" value="1"/>
</dbReference>
<dbReference type="SMART" id="SM00213">
    <property type="entry name" value="UBQ"/>
    <property type="match status" value="1"/>
</dbReference>
<feature type="domain" description="Ubiquitin-like" evidence="2">
    <location>
        <begin position="55"/>
        <end position="131"/>
    </location>
</feature>
<dbReference type="Proteomes" id="UP001497383">
    <property type="component" value="Chromosome 1"/>
</dbReference>
<keyword evidence="4" id="KW-1185">Reference proteome</keyword>
<dbReference type="Gene3D" id="3.10.20.90">
    <property type="entry name" value="Phosphatidylinositol 3-kinase Catalytic Subunit, Chain A, domain 1"/>
    <property type="match status" value="1"/>
</dbReference>
<dbReference type="PANTHER" id="PTHR10562">
    <property type="entry name" value="SMALL UBIQUITIN-RELATED MODIFIER"/>
    <property type="match status" value="1"/>
</dbReference>
<feature type="region of interest" description="Disordered" evidence="1">
    <location>
        <begin position="1"/>
        <end position="55"/>
    </location>
</feature>
<proteinExistence type="predicted"/>
<feature type="compositionally biased region" description="Basic and acidic residues" evidence="1">
    <location>
        <begin position="44"/>
        <end position="54"/>
    </location>
</feature>
<reference evidence="3 4" key="1">
    <citation type="submission" date="2024-03" db="EMBL/GenBank/DDBJ databases">
        <authorList>
            <person name="Brejova B."/>
        </authorList>
    </citation>
    <scope>NUCLEOTIDE SEQUENCE [LARGE SCALE GENOMIC DNA]</scope>
    <source>
        <strain evidence="3 4">CBS 14171</strain>
    </source>
</reference>
<dbReference type="EMBL" id="OZ022405">
    <property type="protein sequence ID" value="CAK9435481.1"/>
    <property type="molecule type" value="Genomic_DNA"/>
</dbReference>
<dbReference type="GeneID" id="92205404"/>
<dbReference type="SUPFAM" id="SSF54236">
    <property type="entry name" value="Ubiquitin-like"/>
    <property type="match status" value="1"/>
</dbReference>
<name>A0ABP0ZCR7_9ASCO</name>
<gene>
    <name evidence="3" type="ORF">LODBEIA_P02080</name>
</gene>
<dbReference type="InterPro" id="IPR000626">
    <property type="entry name" value="Ubiquitin-like_dom"/>
</dbReference>
<dbReference type="InterPro" id="IPR022617">
    <property type="entry name" value="Rad60/SUMO-like_dom"/>
</dbReference>
<dbReference type="PROSITE" id="PS50053">
    <property type="entry name" value="UBIQUITIN_2"/>
    <property type="match status" value="1"/>
</dbReference>
<accession>A0ABP0ZCR7</accession>